<gene>
    <name evidence="1" type="ORF">D5086_019126</name>
</gene>
<evidence type="ECO:0000313" key="2">
    <source>
        <dbReference type="Proteomes" id="UP000309997"/>
    </source>
</evidence>
<protein>
    <submittedName>
        <fullName evidence="1">Uncharacterized protein</fullName>
    </submittedName>
</protein>
<evidence type="ECO:0000313" key="1">
    <source>
        <dbReference type="EMBL" id="KAL3577622.1"/>
    </source>
</evidence>
<sequence length="129" mass="14384">MYSKCGFFGLAKSLFDSCPKLDPVSWLANLAKEVFEMIPDKDIVSWGTIIDGYVRVERLREALMMYRLMVSTGLGPSEVTMIDLISACGRAMAIVEGQQLHCVVVKTSFDCYDFVQATVIHLYSACGRI</sequence>
<comment type="caution">
    <text evidence="1">The sequence shown here is derived from an EMBL/GenBank/DDBJ whole genome shotgun (WGS) entry which is preliminary data.</text>
</comment>
<organism evidence="1 2">
    <name type="scientific">Populus alba</name>
    <name type="common">White poplar</name>
    <dbReference type="NCBI Taxonomy" id="43335"/>
    <lineage>
        <taxon>Eukaryota</taxon>
        <taxon>Viridiplantae</taxon>
        <taxon>Streptophyta</taxon>
        <taxon>Embryophyta</taxon>
        <taxon>Tracheophyta</taxon>
        <taxon>Spermatophyta</taxon>
        <taxon>Magnoliopsida</taxon>
        <taxon>eudicotyledons</taxon>
        <taxon>Gunneridae</taxon>
        <taxon>Pentapetalae</taxon>
        <taxon>rosids</taxon>
        <taxon>fabids</taxon>
        <taxon>Malpighiales</taxon>
        <taxon>Salicaceae</taxon>
        <taxon>Saliceae</taxon>
        <taxon>Populus</taxon>
    </lineage>
</organism>
<proteinExistence type="predicted"/>
<dbReference type="EMBL" id="RCHU02000010">
    <property type="protein sequence ID" value="KAL3577622.1"/>
    <property type="molecule type" value="Genomic_DNA"/>
</dbReference>
<reference evidence="1 2" key="1">
    <citation type="journal article" date="2024" name="Plant Biotechnol. J.">
        <title>Genome and CRISPR/Cas9 system of a widespread forest tree (Populus alba) in the world.</title>
        <authorList>
            <person name="Liu Y.J."/>
            <person name="Jiang P.F."/>
            <person name="Han X.M."/>
            <person name="Li X.Y."/>
            <person name="Wang H.M."/>
            <person name="Wang Y.J."/>
            <person name="Wang X.X."/>
            <person name="Zeng Q.Y."/>
        </authorList>
    </citation>
    <scope>NUCLEOTIDE SEQUENCE [LARGE SCALE GENOMIC DNA]</scope>
    <source>
        <strain evidence="2">cv. PAL-ZL1</strain>
    </source>
</reference>
<accession>A0ACC4BGZ5</accession>
<name>A0ACC4BGZ5_POPAL</name>
<dbReference type="Proteomes" id="UP000309997">
    <property type="component" value="Unassembled WGS sequence"/>
</dbReference>
<keyword evidence="2" id="KW-1185">Reference proteome</keyword>